<dbReference type="Proteomes" id="UP000541444">
    <property type="component" value="Unassembled WGS sequence"/>
</dbReference>
<reference evidence="2 3" key="1">
    <citation type="journal article" date="2020" name="IScience">
        <title>Genome Sequencing of the Endangered Kingdonia uniflora (Circaeasteraceae, Ranunculales) Reveals Potential Mechanisms of Evolutionary Specialization.</title>
        <authorList>
            <person name="Sun Y."/>
            <person name="Deng T."/>
            <person name="Zhang A."/>
            <person name="Moore M.J."/>
            <person name="Landis J.B."/>
            <person name="Lin N."/>
            <person name="Zhang H."/>
            <person name="Zhang X."/>
            <person name="Huang J."/>
            <person name="Zhang X."/>
            <person name="Sun H."/>
            <person name="Wang H."/>
        </authorList>
    </citation>
    <scope>NUCLEOTIDE SEQUENCE [LARGE SCALE GENOMIC DNA]</scope>
    <source>
        <strain evidence="2">TB1705</strain>
        <tissue evidence="2">Leaf</tissue>
    </source>
</reference>
<organism evidence="2 3">
    <name type="scientific">Kingdonia uniflora</name>
    <dbReference type="NCBI Taxonomy" id="39325"/>
    <lineage>
        <taxon>Eukaryota</taxon>
        <taxon>Viridiplantae</taxon>
        <taxon>Streptophyta</taxon>
        <taxon>Embryophyta</taxon>
        <taxon>Tracheophyta</taxon>
        <taxon>Spermatophyta</taxon>
        <taxon>Magnoliopsida</taxon>
        <taxon>Ranunculales</taxon>
        <taxon>Circaeasteraceae</taxon>
        <taxon>Kingdonia</taxon>
    </lineage>
</organism>
<dbReference type="EMBL" id="JACGCM010001854">
    <property type="protein sequence ID" value="KAF6148273.1"/>
    <property type="molecule type" value="Genomic_DNA"/>
</dbReference>
<dbReference type="InterPro" id="IPR038821">
    <property type="entry name" value="CLE45-like"/>
</dbReference>
<dbReference type="AlphaFoldDB" id="A0A7J7M078"/>
<dbReference type="PANTHER" id="PTHR36726:SF4">
    <property type="entry name" value="CLAVATA3_ESR (CLE)-RELATED PROTEIN 45"/>
    <property type="match status" value="1"/>
</dbReference>
<feature type="region of interest" description="Disordered" evidence="1">
    <location>
        <begin position="50"/>
        <end position="76"/>
    </location>
</feature>
<proteinExistence type="predicted"/>
<evidence type="ECO:0000313" key="2">
    <source>
        <dbReference type="EMBL" id="KAF6148273.1"/>
    </source>
</evidence>
<protein>
    <submittedName>
        <fullName evidence="2">Uncharacterized protein</fullName>
    </submittedName>
</protein>
<dbReference type="PANTHER" id="PTHR36726">
    <property type="entry name" value="CLAVATA3/ESR (CLE)-RELATED PROTEIN 45"/>
    <property type="match status" value="1"/>
</dbReference>
<name>A0A7J7M078_9MAGN</name>
<evidence type="ECO:0000256" key="1">
    <source>
        <dbReference type="SAM" id="MobiDB-lite"/>
    </source>
</evidence>
<evidence type="ECO:0000313" key="3">
    <source>
        <dbReference type="Proteomes" id="UP000541444"/>
    </source>
</evidence>
<comment type="caution">
    <text evidence="2">The sequence shown here is derived from an EMBL/GenBank/DDBJ whole genome shotgun (WGS) entry which is preliminary data.</text>
</comment>
<sequence>MVQPEKVSGLRRMDLVFKWYREELGLEAKHQRNLKAISVEDMTANKDFAPSPSVFDPYQSSRKTVPRGSDPIHNKC</sequence>
<gene>
    <name evidence="2" type="ORF">GIB67_012048</name>
</gene>
<accession>A0A7J7M078</accession>
<dbReference type="OrthoDB" id="683168at2759"/>
<keyword evidence="3" id="KW-1185">Reference proteome</keyword>